<dbReference type="AlphaFoldDB" id="A0A2M4D3I4"/>
<accession>A0A2M4D3I4</accession>
<feature type="chain" id="PRO_5014708069" evidence="1">
    <location>
        <begin position="16"/>
        <end position="69"/>
    </location>
</feature>
<protein>
    <submittedName>
        <fullName evidence="2">Putative secreted protein</fullName>
    </submittedName>
</protein>
<reference evidence="2" key="1">
    <citation type="submission" date="2018-01" db="EMBL/GenBank/DDBJ databases">
        <title>An insight into the sialome of Amazonian anophelines.</title>
        <authorList>
            <person name="Ribeiro J.M."/>
            <person name="Scarpassa V."/>
            <person name="Calvo E."/>
        </authorList>
    </citation>
    <scope>NUCLEOTIDE SEQUENCE</scope>
</reference>
<evidence type="ECO:0000313" key="2">
    <source>
        <dbReference type="EMBL" id="MBW72132.1"/>
    </source>
</evidence>
<keyword evidence="1" id="KW-0732">Signal</keyword>
<dbReference type="EMBL" id="GGFL01007954">
    <property type="protein sequence ID" value="MBW72132.1"/>
    <property type="molecule type" value="Transcribed_RNA"/>
</dbReference>
<proteinExistence type="predicted"/>
<evidence type="ECO:0000256" key="1">
    <source>
        <dbReference type="SAM" id="SignalP"/>
    </source>
</evidence>
<feature type="signal peptide" evidence="1">
    <location>
        <begin position="1"/>
        <end position="15"/>
    </location>
</feature>
<organism evidence="2">
    <name type="scientific">Anopheles darlingi</name>
    <name type="common">Mosquito</name>
    <dbReference type="NCBI Taxonomy" id="43151"/>
    <lineage>
        <taxon>Eukaryota</taxon>
        <taxon>Metazoa</taxon>
        <taxon>Ecdysozoa</taxon>
        <taxon>Arthropoda</taxon>
        <taxon>Hexapoda</taxon>
        <taxon>Insecta</taxon>
        <taxon>Pterygota</taxon>
        <taxon>Neoptera</taxon>
        <taxon>Endopterygota</taxon>
        <taxon>Diptera</taxon>
        <taxon>Nematocera</taxon>
        <taxon>Culicoidea</taxon>
        <taxon>Culicidae</taxon>
        <taxon>Anophelinae</taxon>
        <taxon>Anopheles</taxon>
    </lineage>
</organism>
<sequence length="69" mass="7126">MSVAWVVSLASPVNAAEVFTLSLLDPSSACAVQAIKGFTVSFPVRLASNGSKLSVVLTISLESVNGKYP</sequence>
<name>A0A2M4D3I4_ANODA</name>